<evidence type="ECO:0000313" key="6">
    <source>
        <dbReference type="EMBL" id="KAF2841853.1"/>
    </source>
</evidence>
<dbReference type="GO" id="GO:0000781">
    <property type="term" value="C:chromosome, telomeric region"/>
    <property type="evidence" value="ECO:0007669"/>
    <property type="project" value="UniProtKB-SubCell"/>
</dbReference>
<feature type="domain" description="CST complex subunit Stn1 N-terminal" evidence="5">
    <location>
        <begin position="43"/>
        <end position="90"/>
    </location>
</feature>
<evidence type="ECO:0000256" key="2">
    <source>
        <dbReference type="ARBA" id="ARBA00022454"/>
    </source>
</evidence>
<dbReference type="OrthoDB" id="77828at2759"/>
<keyword evidence="3" id="KW-0779">Telomere</keyword>
<protein>
    <recommendedName>
        <fullName evidence="5">CST complex subunit Stn1 N-terminal domain-containing protein</fullName>
    </recommendedName>
</protein>
<keyword evidence="7" id="KW-1185">Reference proteome</keyword>
<dbReference type="Pfam" id="PF10451">
    <property type="entry name" value="Stn1"/>
    <property type="match status" value="1"/>
</dbReference>
<evidence type="ECO:0000313" key="7">
    <source>
        <dbReference type="Proteomes" id="UP000799429"/>
    </source>
</evidence>
<dbReference type="EMBL" id="MU006090">
    <property type="protein sequence ID" value="KAF2841853.1"/>
    <property type="molecule type" value="Genomic_DNA"/>
</dbReference>
<dbReference type="InterPro" id="IPR018856">
    <property type="entry name" value="Stn1_N"/>
</dbReference>
<feature type="coiled-coil region" evidence="4">
    <location>
        <begin position="191"/>
        <end position="246"/>
    </location>
</feature>
<dbReference type="SUPFAM" id="SSF50249">
    <property type="entry name" value="Nucleic acid-binding proteins"/>
    <property type="match status" value="1"/>
</dbReference>
<sequence>MNARYPQIYPAYCFNASPTYNTWVKVTAADVHGLRVESGFEGQNIYFHLNHPIRYVRLVGPIVAIQEIASKWIVLTLDDGSGATIEVQVARLSDDDGANFIDFNSNTTVQNLNVTRNFGLTKITIDSCLVDIGSVVKVKCTISEFRRVKRLDLKRVTLLNTTDEEATAWSELVNFRKNVLSKPWMLSTPELKKIEKGLEKERRKEKEIQKKKAEYEQAKLAKKQKYAESLKRYEEKQERVRRKEEIIMNFGALI</sequence>
<comment type="caution">
    <text evidence="6">The sequence shown here is derived from an EMBL/GenBank/DDBJ whole genome shotgun (WGS) entry which is preliminary data.</text>
</comment>
<dbReference type="InterPro" id="IPR012340">
    <property type="entry name" value="NA-bd_OB-fold"/>
</dbReference>
<evidence type="ECO:0000256" key="1">
    <source>
        <dbReference type="ARBA" id="ARBA00004574"/>
    </source>
</evidence>
<gene>
    <name evidence="6" type="ORF">M501DRAFT_1013239</name>
</gene>
<keyword evidence="2" id="KW-0158">Chromosome</keyword>
<organism evidence="6 7">
    <name type="scientific">Patellaria atrata CBS 101060</name>
    <dbReference type="NCBI Taxonomy" id="1346257"/>
    <lineage>
        <taxon>Eukaryota</taxon>
        <taxon>Fungi</taxon>
        <taxon>Dikarya</taxon>
        <taxon>Ascomycota</taxon>
        <taxon>Pezizomycotina</taxon>
        <taxon>Dothideomycetes</taxon>
        <taxon>Dothideomycetes incertae sedis</taxon>
        <taxon>Patellariales</taxon>
        <taxon>Patellariaceae</taxon>
        <taxon>Patellaria</taxon>
    </lineage>
</organism>
<dbReference type="Gene3D" id="2.40.50.140">
    <property type="entry name" value="Nucleic acid-binding proteins"/>
    <property type="match status" value="1"/>
</dbReference>
<dbReference type="AlphaFoldDB" id="A0A9P4SFR7"/>
<proteinExistence type="predicted"/>
<dbReference type="Proteomes" id="UP000799429">
    <property type="component" value="Unassembled WGS sequence"/>
</dbReference>
<evidence type="ECO:0000256" key="3">
    <source>
        <dbReference type="ARBA" id="ARBA00022895"/>
    </source>
</evidence>
<evidence type="ECO:0000256" key="4">
    <source>
        <dbReference type="SAM" id="Coils"/>
    </source>
</evidence>
<accession>A0A9P4SFR7</accession>
<name>A0A9P4SFR7_9PEZI</name>
<reference evidence="6" key="1">
    <citation type="journal article" date="2020" name="Stud. Mycol.">
        <title>101 Dothideomycetes genomes: a test case for predicting lifestyles and emergence of pathogens.</title>
        <authorList>
            <person name="Haridas S."/>
            <person name="Albert R."/>
            <person name="Binder M."/>
            <person name="Bloem J."/>
            <person name="Labutti K."/>
            <person name="Salamov A."/>
            <person name="Andreopoulos B."/>
            <person name="Baker S."/>
            <person name="Barry K."/>
            <person name="Bills G."/>
            <person name="Bluhm B."/>
            <person name="Cannon C."/>
            <person name="Castanera R."/>
            <person name="Culley D."/>
            <person name="Daum C."/>
            <person name="Ezra D."/>
            <person name="Gonzalez J."/>
            <person name="Henrissat B."/>
            <person name="Kuo A."/>
            <person name="Liang C."/>
            <person name="Lipzen A."/>
            <person name="Lutzoni F."/>
            <person name="Magnuson J."/>
            <person name="Mondo S."/>
            <person name="Nolan M."/>
            <person name="Ohm R."/>
            <person name="Pangilinan J."/>
            <person name="Park H.-J."/>
            <person name="Ramirez L."/>
            <person name="Alfaro M."/>
            <person name="Sun H."/>
            <person name="Tritt A."/>
            <person name="Yoshinaga Y."/>
            <person name="Zwiers L.-H."/>
            <person name="Turgeon B."/>
            <person name="Goodwin S."/>
            <person name="Spatafora J."/>
            <person name="Crous P."/>
            <person name="Grigoriev I."/>
        </authorList>
    </citation>
    <scope>NUCLEOTIDE SEQUENCE</scope>
    <source>
        <strain evidence="6">CBS 101060</strain>
    </source>
</reference>
<comment type="subcellular location">
    <subcellularLocation>
        <location evidence="1">Chromosome</location>
        <location evidence="1">Telomere</location>
    </subcellularLocation>
</comment>
<evidence type="ECO:0000259" key="5">
    <source>
        <dbReference type="Pfam" id="PF10451"/>
    </source>
</evidence>
<keyword evidence="4" id="KW-0175">Coiled coil</keyword>